<evidence type="ECO:0000256" key="3">
    <source>
        <dbReference type="ARBA" id="ARBA00022692"/>
    </source>
</evidence>
<dbReference type="InterPro" id="IPR017778">
    <property type="entry name" value="ABC_transptr_urea_perm_UrtC"/>
</dbReference>
<dbReference type="InterPro" id="IPR001851">
    <property type="entry name" value="ABC_transp_permease"/>
</dbReference>
<proteinExistence type="predicted"/>
<comment type="subcellular location">
    <subcellularLocation>
        <location evidence="1">Cell inner membrane</location>
        <topology evidence="1">Multi-pass membrane protein</topology>
    </subcellularLocation>
</comment>
<feature type="compositionally biased region" description="Low complexity" evidence="6">
    <location>
        <begin position="367"/>
        <end position="377"/>
    </location>
</feature>
<sequence length="411" mass="44311">MSTPSALKWFGSREGIYYLILALLLVVVLPMALDPFRLNLVGKYLTYAFVAIGLVMCWGKAGILSLGQGIFFGLGGYCMAMFLKLEASTPEATAIQSTPGIPDFMDWNQLTELPWFWVPFNSFAFALFAVIAVPVLLAFIIGFAMFTRRVGGVYFAIITQAVAAILTILIIGQQGYTGGVNGITDLRTLLGWDIRTDNAKMILYFVCVGLLFLCLFAAKAVQSSKLGRILVAMNAQETRVRFSGYDVAAFKIFVFCLAAAFAGIGGAMFTLIVGFMSPSFVGIVASIEMVIFCALGGRLSILGAVYGALLVNAAKSGFSESFPELWLFAMGALFIGVVMAFPNGLAGLYKDYVMPLEERLFRRTPKAQAAPAVAPDAPAQPAPAPKKPEPVADSAKADYDPMLDHYSPEKS</sequence>
<evidence type="ECO:0000256" key="6">
    <source>
        <dbReference type="SAM" id="MobiDB-lite"/>
    </source>
</evidence>
<keyword evidence="4 7" id="KW-1133">Transmembrane helix</keyword>
<dbReference type="CDD" id="cd06581">
    <property type="entry name" value="TM_PBP1_LivM_like"/>
    <property type="match status" value="1"/>
</dbReference>
<evidence type="ECO:0000256" key="1">
    <source>
        <dbReference type="ARBA" id="ARBA00004429"/>
    </source>
</evidence>
<keyword evidence="3 7" id="KW-0812">Transmembrane</keyword>
<feature type="region of interest" description="Disordered" evidence="6">
    <location>
        <begin position="367"/>
        <end position="411"/>
    </location>
</feature>
<keyword evidence="2" id="KW-1003">Cell membrane</keyword>
<feature type="transmembrane region" description="Helical" evidence="7">
    <location>
        <begin position="153"/>
        <end position="172"/>
    </location>
</feature>
<evidence type="ECO:0000313" key="9">
    <source>
        <dbReference type="Proteomes" id="UP000663555"/>
    </source>
</evidence>
<reference evidence="8 9" key="1">
    <citation type="submission" date="2021-03" db="EMBL/GenBank/DDBJ databases">
        <title>Genome sequencing of Marinobacter sp. LPB0319.</title>
        <authorList>
            <person name="Kim J."/>
        </authorList>
    </citation>
    <scope>NUCLEOTIDE SEQUENCE [LARGE SCALE GENOMIC DNA]</scope>
    <source>
        <strain evidence="8 9">LPB0319</strain>
    </source>
</reference>
<dbReference type="PANTHER" id="PTHR30482:SF4">
    <property type="entry name" value="SLR1201 PROTEIN"/>
    <property type="match status" value="1"/>
</dbReference>
<evidence type="ECO:0000256" key="7">
    <source>
        <dbReference type="SAM" id="Phobius"/>
    </source>
</evidence>
<evidence type="ECO:0000256" key="5">
    <source>
        <dbReference type="ARBA" id="ARBA00023136"/>
    </source>
</evidence>
<evidence type="ECO:0000256" key="4">
    <source>
        <dbReference type="ARBA" id="ARBA00022989"/>
    </source>
</evidence>
<keyword evidence="5 7" id="KW-0472">Membrane</keyword>
<feature type="transmembrane region" description="Helical" evidence="7">
    <location>
        <begin position="123"/>
        <end position="146"/>
    </location>
</feature>
<evidence type="ECO:0000256" key="2">
    <source>
        <dbReference type="ARBA" id="ARBA00022475"/>
    </source>
</evidence>
<dbReference type="RefSeq" id="WP_206644759.1">
    <property type="nucleotide sequence ID" value="NZ_CP071247.1"/>
</dbReference>
<dbReference type="Proteomes" id="UP000663555">
    <property type="component" value="Chromosome"/>
</dbReference>
<dbReference type="PANTHER" id="PTHR30482">
    <property type="entry name" value="HIGH-AFFINITY BRANCHED-CHAIN AMINO ACID TRANSPORT SYSTEM PERMEASE"/>
    <property type="match status" value="1"/>
</dbReference>
<organism evidence="8 9">
    <name type="scientific">Marinobacter salinisoli</name>
    <dbReference type="NCBI Taxonomy" id="2769486"/>
    <lineage>
        <taxon>Bacteria</taxon>
        <taxon>Pseudomonadati</taxon>
        <taxon>Pseudomonadota</taxon>
        <taxon>Gammaproteobacteria</taxon>
        <taxon>Pseudomonadales</taxon>
        <taxon>Marinobacteraceae</taxon>
        <taxon>Marinobacter</taxon>
    </lineage>
</organism>
<feature type="compositionally biased region" description="Basic and acidic residues" evidence="6">
    <location>
        <begin position="386"/>
        <end position="411"/>
    </location>
</feature>
<dbReference type="Pfam" id="PF02653">
    <property type="entry name" value="BPD_transp_2"/>
    <property type="match status" value="1"/>
</dbReference>
<feature type="transmembrane region" description="Helical" evidence="7">
    <location>
        <begin position="201"/>
        <end position="221"/>
    </location>
</feature>
<feature type="transmembrane region" description="Helical" evidence="7">
    <location>
        <begin position="15"/>
        <end position="33"/>
    </location>
</feature>
<dbReference type="InterPro" id="IPR043428">
    <property type="entry name" value="LivM-like"/>
</dbReference>
<dbReference type="EMBL" id="CP071247">
    <property type="protein sequence ID" value="QSP95520.1"/>
    <property type="molecule type" value="Genomic_DNA"/>
</dbReference>
<protein>
    <submittedName>
        <fullName evidence="8">Urea ABC transporter permease subunit UrtC</fullName>
    </submittedName>
</protein>
<gene>
    <name evidence="8" type="primary">urtC</name>
    <name evidence="8" type="ORF">LPB19_03625</name>
</gene>
<feature type="transmembrane region" description="Helical" evidence="7">
    <location>
        <begin position="45"/>
        <end position="74"/>
    </location>
</feature>
<accession>A0ABX7MT26</accession>
<feature type="transmembrane region" description="Helical" evidence="7">
    <location>
        <begin position="325"/>
        <end position="349"/>
    </location>
</feature>
<evidence type="ECO:0000313" key="8">
    <source>
        <dbReference type="EMBL" id="QSP95520.1"/>
    </source>
</evidence>
<keyword evidence="9" id="KW-1185">Reference proteome</keyword>
<feature type="transmembrane region" description="Helical" evidence="7">
    <location>
        <begin position="292"/>
        <end position="313"/>
    </location>
</feature>
<name>A0ABX7MT26_9GAMM</name>
<dbReference type="NCBIfam" id="TIGR03408">
    <property type="entry name" value="urea_trans_UrtC"/>
    <property type="match status" value="1"/>
</dbReference>